<dbReference type="PANTHER" id="PTHR47505:SF1">
    <property type="entry name" value="DNA UTILIZATION PROTEIN YHGH"/>
    <property type="match status" value="1"/>
</dbReference>
<keyword evidence="3" id="KW-1185">Reference proteome</keyword>
<sequence>MGISHWVRGLTSLFFPNVCLNCSRSVDDSTALLCLRCESDLPVTDHWKQPENEVRDRLAGRLPLEYAAAAYTFREGNVCQQLIHAMKYQNRPDVGKKLGERLGHLLSTADRLNDLHGIVPVPIHNRRRHERGYNQAEAIAEGIGAILNKPVFSDALRRTDFQGSQTRRTKLERLENVRDSFVAGRGKFSNQHLLLVDDVLTTGATLDFSGNALLEAHSGLRLSVATLAIVER</sequence>
<organism evidence="2 3">
    <name type="scientific">Neolewinella aquimaris</name>
    <dbReference type="NCBI Taxonomy" id="1835722"/>
    <lineage>
        <taxon>Bacteria</taxon>
        <taxon>Pseudomonadati</taxon>
        <taxon>Bacteroidota</taxon>
        <taxon>Saprospiria</taxon>
        <taxon>Saprospirales</taxon>
        <taxon>Lewinellaceae</taxon>
        <taxon>Neolewinella</taxon>
    </lineage>
</organism>
<dbReference type="EMBL" id="JACIFF010000002">
    <property type="protein sequence ID" value="MBB4078591.1"/>
    <property type="molecule type" value="Genomic_DNA"/>
</dbReference>
<reference evidence="2 3" key="1">
    <citation type="submission" date="2020-08" db="EMBL/GenBank/DDBJ databases">
        <title>Genomic Encyclopedia of Type Strains, Phase IV (KMG-IV): sequencing the most valuable type-strain genomes for metagenomic binning, comparative biology and taxonomic classification.</title>
        <authorList>
            <person name="Goeker M."/>
        </authorList>
    </citation>
    <scope>NUCLEOTIDE SEQUENCE [LARGE SCALE GENOMIC DNA]</scope>
    <source>
        <strain evidence="2 3">DSM 105137</strain>
    </source>
</reference>
<comment type="caution">
    <text evidence="2">The sequence shown here is derived from an EMBL/GenBank/DDBJ whole genome shotgun (WGS) entry which is preliminary data.</text>
</comment>
<name>A0A840E032_9BACT</name>
<evidence type="ECO:0000313" key="3">
    <source>
        <dbReference type="Proteomes" id="UP000576209"/>
    </source>
</evidence>
<dbReference type="Proteomes" id="UP000576209">
    <property type="component" value="Unassembled WGS sequence"/>
</dbReference>
<dbReference type="InterPro" id="IPR051910">
    <property type="entry name" value="ComF/GntX_DNA_util-trans"/>
</dbReference>
<dbReference type="Gene3D" id="3.40.50.2020">
    <property type="match status" value="1"/>
</dbReference>
<dbReference type="AlphaFoldDB" id="A0A840E032"/>
<dbReference type="InterPro" id="IPR029057">
    <property type="entry name" value="PRTase-like"/>
</dbReference>
<dbReference type="SUPFAM" id="SSF53271">
    <property type="entry name" value="PRTase-like"/>
    <property type="match status" value="1"/>
</dbReference>
<accession>A0A840E032</accession>
<protein>
    <submittedName>
        <fullName evidence="2">ComF family protein</fullName>
    </submittedName>
</protein>
<dbReference type="PANTHER" id="PTHR47505">
    <property type="entry name" value="DNA UTILIZATION PROTEIN YHGH"/>
    <property type="match status" value="1"/>
</dbReference>
<dbReference type="CDD" id="cd06223">
    <property type="entry name" value="PRTases_typeI"/>
    <property type="match status" value="1"/>
</dbReference>
<dbReference type="InterPro" id="IPR000836">
    <property type="entry name" value="PRTase_dom"/>
</dbReference>
<evidence type="ECO:0000313" key="2">
    <source>
        <dbReference type="EMBL" id="MBB4078591.1"/>
    </source>
</evidence>
<gene>
    <name evidence="2" type="ORF">GGR28_001204</name>
</gene>
<evidence type="ECO:0000256" key="1">
    <source>
        <dbReference type="ARBA" id="ARBA00008007"/>
    </source>
</evidence>
<proteinExistence type="inferred from homology"/>
<dbReference type="RefSeq" id="WP_183494832.1">
    <property type="nucleotide sequence ID" value="NZ_JACIFF010000002.1"/>
</dbReference>
<comment type="similarity">
    <text evidence="1">Belongs to the ComF/GntX family.</text>
</comment>